<accession>A0A5E4T728</accession>
<proteinExistence type="predicted"/>
<evidence type="ECO:0000313" key="2">
    <source>
        <dbReference type="Proteomes" id="UP000343335"/>
    </source>
</evidence>
<dbReference type="OrthoDB" id="8943583at2"/>
<protein>
    <submittedName>
        <fullName evidence="1">Uncharacterized protein</fullName>
    </submittedName>
</protein>
<dbReference type="RefSeq" id="WP_150663362.1">
    <property type="nucleotide sequence ID" value="NZ_CABPSA010000001.1"/>
</dbReference>
<organism evidence="1 2">
    <name type="scientific">Pandoraea commovens</name>
    <dbReference type="NCBI Taxonomy" id="2508289"/>
    <lineage>
        <taxon>Bacteria</taxon>
        <taxon>Pseudomonadati</taxon>
        <taxon>Pseudomonadota</taxon>
        <taxon>Betaproteobacteria</taxon>
        <taxon>Burkholderiales</taxon>
        <taxon>Burkholderiaceae</taxon>
        <taxon>Pandoraea</taxon>
    </lineage>
</organism>
<reference evidence="1 2" key="1">
    <citation type="submission" date="2019-08" db="EMBL/GenBank/DDBJ databases">
        <authorList>
            <person name="Peeters C."/>
        </authorList>
    </citation>
    <scope>NUCLEOTIDE SEQUENCE [LARGE SCALE GENOMIC DNA]</scope>
    <source>
        <strain evidence="1 2">LMG 31010</strain>
    </source>
</reference>
<dbReference type="Proteomes" id="UP000343335">
    <property type="component" value="Unassembled WGS sequence"/>
</dbReference>
<dbReference type="AlphaFoldDB" id="A0A5E4T728"/>
<dbReference type="EMBL" id="CABPSA010000001">
    <property type="protein sequence ID" value="VVD82214.1"/>
    <property type="molecule type" value="Genomic_DNA"/>
</dbReference>
<gene>
    <name evidence="1" type="ORF">PCO31010_01209</name>
</gene>
<name>A0A5E4T728_9BURK</name>
<evidence type="ECO:0000313" key="1">
    <source>
        <dbReference type="EMBL" id="VVD82214.1"/>
    </source>
</evidence>
<sequence length="82" mass="8852">MTPLVSTPNPVRDSLDKLHCLSERLVALCMVAANQESAEAIPSEFTSAYFEQLGDLADEVLDVTQQLDDDLSFAGNAPLLLS</sequence>